<organism evidence="1 2">
    <name type="scientific">Halomonas flagellata</name>
    <dbReference type="NCBI Taxonomy" id="2920385"/>
    <lineage>
        <taxon>Bacteria</taxon>
        <taxon>Pseudomonadati</taxon>
        <taxon>Pseudomonadota</taxon>
        <taxon>Gammaproteobacteria</taxon>
        <taxon>Oceanospirillales</taxon>
        <taxon>Halomonadaceae</taxon>
        <taxon>Halomonas</taxon>
    </lineage>
</organism>
<reference evidence="1 2" key="1">
    <citation type="submission" date="2022-02" db="EMBL/GenBank/DDBJ databases">
        <title>Halomonas fukangensis sp. nov., a halophilic bacterium isolated from a bulk soil of Kalidium foliatum at Fukang.</title>
        <authorList>
            <person name="Huang Y."/>
        </authorList>
    </citation>
    <scope>NUCLEOTIDE SEQUENCE [LARGE SCALE GENOMIC DNA]</scope>
    <source>
        <strain evidence="1 2">EGI 63088</strain>
    </source>
</reference>
<dbReference type="InterPro" id="IPR045392">
    <property type="entry name" value="DUF6519"/>
</dbReference>
<name>A0ABS9RQ09_9GAMM</name>
<dbReference type="EMBL" id="JAKVPY010000002">
    <property type="protein sequence ID" value="MCH4561915.1"/>
    <property type="molecule type" value="Genomic_DNA"/>
</dbReference>
<protein>
    <submittedName>
        <fullName evidence="1">DUF6519 domain-containing protein</fullName>
    </submittedName>
</protein>
<dbReference type="Proteomes" id="UP001202117">
    <property type="component" value="Unassembled WGS sequence"/>
</dbReference>
<dbReference type="RefSeq" id="WP_240566812.1">
    <property type="nucleotide sequence ID" value="NZ_JAKVPY010000002.1"/>
</dbReference>
<keyword evidence="2" id="KW-1185">Reference proteome</keyword>
<comment type="caution">
    <text evidence="1">The sequence shown here is derived from an EMBL/GenBank/DDBJ whole genome shotgun (WGS) entry which is preliminary data.</text>
</comment>
<proteinExistence type="predicted"/>
<dbReference type="Pfam" id="PF20129">
    <property type="entry name" value="DUF6519"/>
    <property type="match status" value="2"/>
</dbReference>
<evidence type="ECO:0000313" key="1">
    <source>
        <dbReference type="EMBL" id="MCH4561915.1"/>
    </source>
</evidence>
<accession>A0ABS9RQ09</accession>
<sequence length="653" mass="71427">MKADLSRDTYRRHHHYARVLMQQGRVLLDADWNEQVAILLEQTRSLAADLIGPHGGPGDGFLVTCPDDLLCDLEIGRGRYYVDGVACELMPEVRCPPETDPAPVRYTTQPDFPFLKGEDDPAELQPGMRYLVYLDVWERHLNYLQADHIRELALGGPDTATRAKVVCQVKAALLGKEDDEDGDLGCDALLDTLVGTELRQPRCLRARARVEVPSDDPCLVPPTARYRGAENQLYRVEIHTPGTAGGAKSQATFKWSRDNGSVVFGIRSLQGAQVKLDSLGPDRARGLKEDDWVEIVDDFSELRAMPRPLLQVDAVDRVTATVTLAVPEGFSIPVFDEAATTHPLLRRWDQPSDAIPVQESKWIELENGVQVWFEQGGDYKVGDYWQIPARTAVADVLWPQETGPDDMPWPKALPPSGIRHRIAPLRRIELDEDGRVTCGEDCRCVFAPLCALAGENVVNPPQPPPEETLVPLGTIEFERETATPSEASIAVLQANSARLREAIAANQLSRVDLRSIAPEEGEEGVGIAQRRGELVRKAYVEAGVSVQAIPPLKISAAASGEPRVESDMVLNTPEAGSQGDVGVAVRVPVNDVPGVGDVSAERLMAAGIHDSLALSRLDEEALVQVLSTPGGRAFPHNRAVEILREARKLSGKP</sequence>
<evidence type="ECO:0000313" key="2">
    <source>
        <dbReference type="Proteomes" id="UP001202117"/>
    </source>
</evidence>
<gene>
    <name evidence="1" type="ORF">MKP05_02080</name>
</gene>